<dbReference type="SMART" id="SM00091">
    <property type="entry name" value="PAS"/>
    <property type="match status" value="3"/>
</dbReference>
<dbReference type="SMART" id="SM00086">
    <property type="entry name" value="PAC"/>
    <property type="match status" value="3"/>
</dbReference>
<dbReference type="InterPro" id="IPR000014">
    <property type="entry name" value="PAS"/>
</dbReference>
<dbReference type="EC" id="2.7.13.3" evidence="2"/>
<evidence type="ECO:0000256" key="4">
    <source>
        <dbReference type="ARBA" id="ARBA00022679"/>
    </source>
</evidence>
<dbReference type="Proteomes" id="UP000462931">
    <property type="component" value="Unassembled WGS sequence"/>
</dbReference>
<sequence>MVNSARKIAFYYLIVGVTWIYFSDRALNYFFKNKDLHETYWDGTIKGILFIVVTSILLYQLIKRYFLALTKSERDYRSMFDANPNPMWIYDLQTLKFIEVNQAAINHYGYTRQEFLSKTVLEIRSDEEKERFLKDTNANIKKTSYEEPWLHILKNGQQIKVNIHAHEISYKGKMARLVLAVDVSEQLIIKEQLRQQQERLKAQNIKLLQSLEAIELHQTKLSNTQKIAKIAGWEFNLETETLEPNPGFLELLNLNKEEGSCLKILKTYITEEDKQKFEYFISSFNLGITVNECVVRIKKEQQLRYILFAATLKDPKKQKYCVEGYIKDVTEITLKDQLIHKTSERFEQLALSTNDALYEWEVNSSIIRLNGNIDSIMGYGVKEAIHPEKWWVDRMHPTDFIENDKLFREAVEQKQQTLKRKYRFKTLNGVYKLIYDQSIIKYDAQNELEKVIGSIQDVDEITKINQENKRLLDIISKVNNFIIITDVNGLIEWVNPAFTELTEYTLEEVKGKKPGPLLQGPESDKEVIMRISLALKEKKYFSEEIINYSKSGRKYWLKIDCNPIYDDHNNHVGFIAVESEITERKQREAKIEKQNEILKKTAWFNSHEVRRPLASILGIIELLKYEESDSTKEELIVLLEKCSEELDSAIKNAIHLTEFKEDEPLN</sequence>
<proteinExistence type="predicted"/>
<feature type="domain" description="PAS" evidence="8">
    <location>
        <begin position="467"/>
        <end position="538"/>
    </location>
</feature>
<keyword evidence="11" id="KW-1185">Reference proteome</keyword>
<dbReference type="NCBIfam" id="TIGR00229">
    <property type="entry name" value="sensory_box"/>
    <property type="match status" value="3"/>
</dbReference>
<dbReference type="AlphaFoldDB" id="A0A7K0FQH1"/>
<feature type="domain" description="PAS" evidence="8">
    <location>
        <begin position="72"/>
        <end position="143"/>
    </location>
</feature>
<comment type="caution">
    <text evidence="10">The sequence shown here is derived from an EMBL/GenBank/DDBJ whole genome shotgun (WGS) entry which is preliminary data.</text>
</comment>
<dbReference type="RefSeq" id="WP_154287649.1">
    <property type="nucleotide sequence ID" value="NZ_WKJI01000002.1"/>
</dbReference>
<feature type="transmembrane region" description="Helical" evidence="7">
    <location>
        <begin position="9"/>
        <end position="31"/>
    </location>
</feature>
<keyword evidence="6" id="KW-0175">Coiled coil</keyword>
<keyword evidence="4" id="KW-0808">Transferase</keyword>
<dbReference type="Gene3D" id="1.10.287.130">
    <property type="match status" value="1"/>
</dbReference>
<feature type="coiled-coil region" evidence="6">
    <location>
        <begin position="183"/>
        <end position="210"/>
    </location>
</feature>
<dbReference type="GO" id="GO:0000155">
    <property type="term" value="F:phosphorelay sensor kinase activity"/>
    <property type="evidence" value="ECO:0007669"/>
    <property type="project" value="InterPro"/>
</dbReference>
<evidence type="ECO:0000256" key="3">
    <source>
        <dbReference type="ARBA" id="ARBA00022553"/>
    </source>
</evidence>
<dbReference type="PROSITE" id="PS50112">
    <property type="entry name" value="PAS"/>
    <property type="match status" value="3"/>
</dbReference>
<evidence type="ECO:0000256" key="6">
    <source>
        <dbReference type="SAM" id="Coils"/>
    </source>
</evidence>
<organism evidence="10 11">
    <name type="scientific">Pedobacter puniceum</name>
    <dbReference type="NCBI Taxonomy" id="2666136"/>
    <lineage>
        <taxon>Bacteria</taxon>
        <taxon>Pseudomonadati</taxon>
        <taxon>Bacteroidota</taxon>
        <taxon>Sphingobacteriia</taxon>
        <taxon>Sphingobacteriales</taxon>
        <taxon>Sphingobacteriaceae</taxon>
        <taxon>Pedobacter</taxon>
    </lineage>
</organism>
<dbReference type="Gene3D" id="3.30.450.20">
    <property type="entry name" value="PAS domain"/>
    <property type="match status" value="3"/>
</dbReference>
<keyword evidence="7" id="KW-1133">Transmembrane helix</keyword>
<dbReference type="Pfam" id="PF08447">
    <property type="entry name" value="PAS_3"/>
    <property type="match status" value="1"/>
</dbReference>
<dbReference type="InterPro" id="IPR035965">
    <property type="entry name" value="PAS-like_dom_sf"/>
</dbReference>
<dbReference type="PROSITE" id="PS50113">
    <property type="entry name" value="PAC"/>
    <property type="match status" value="1"/>
</dbReference>
<evidence type="ECO:0000256" key="5">
    <source>
        <dbReference type="ARBA" id="ARBA00022777"/>
    </source>
</evidence>
<dbReference type="CDD" id="cd00130">
    <property type="entry name" value="PAS"/>
    <property type="match status" value="2"/>
</dbReference>
<evidence type="ECO:0000256" key="7">
    <source>
        <dbReference type="SAM" id="Phobius"/>
    </source>
</evidence>
<dbReference type="InterPro" id="IPR001610">
    <property type="entry name" value="PAC"/>
</dbReference>
<keyword evidence="7" id="KW-0812">Transmembrane</keyword>
<dbReference type="InterPro" id="IPR000700">
    <property type="entry name" value="PAS-assoc_C"/>
</dbReference>
<reference evidence="10 11" key="1">
    <citation type="submission" date="2019-11" db="EMBL/GenBank/DDBJ databases">
        <authorList>
            <person name="Cheng Q."/>
            <person name="Yang Z."/>
        </authorList>
    </citation>
    <scope>NUCLEOTIDE SEQUENCE [LARGE SCALE GENOMIC DNA]</scope>
    <source>
        <strain evidence="10 11">HX-22-1</strain>
    </source>
</reference>
<dbReference type="EMBL" id="WKJI01000002">
    <property type="protein sequence ID" value="MRX47520.1"/>
    <property type="molecule type" value="Genomic_DNA"/>
</dbReference>
<evidence type="ECO:0000259" key="9">
    <source>
        <dbReference type="PROSITE" id="PS50113"/>
    </source>
</evidence>
<dbReference type="SUPFAM" id="SSF47384">
    <property type="entry name" value="Homodimeric domain of signal transducing histidine kinase"/>
    <property type="match status" value="1"/>
</dbReference>
<name>A0A7K0FQH1_9SPHI</name>
<dbReference type="InterPro" id="IPR003661">
    <property type="entry name" value="HisK_dim/P_dom"/>
</dbReference>
<keyword evidence="3" id="KW-0597">Phosphoprotein</keyword>
<gene>
    <name evidence="10" type="ORF">GJJ64_09990</name>
</gene>
<keyword evidence="5" id="KW-0418">Kinase</keyword>
<dbReference type="SUPFAM" id="SSF55785">
    <property type="entry name" value="PYP-like sensor domain (PAS domain)"/>
    <property type="match status" value="3"/>
</dbReference>
<evidence type="ECO:0000256" key="2">
    <source>
        <dbReference type="ARBA" id="ARBA00012438"/>
    </source>
</evidence>
<dbReference type="Pfam" id="PF13188">
    <property type="entry name" value="PAS_8"/>
    <property type="match status" value="1"/>
</dbReference>
<accession>A0A7K0FQH1</accession>
<dbReference type="InterPro" id="IPR013655">
    <property type="entry name" value="PAS_fold_3"/>
</dbReference>
<evidence type="ECO:0000313" key="10">
    <source>
        <dbReference type="EMBL" id="MRX47520.1"/>
    </source>
</evidence>
<dbReference type="CDD" id="cd00082">
    <property type="entry name" value="HisKA"/>
    <property type="match status" value="1"/>
</dbReference>
<feature type="transmembrane region" description="Helical" evidence="7">
    <location>
        <begin position="43"/>
        <end position="62"/>
    </location>
</feature>
<feature type="domain" description="PAC" evidence="9">
    <location>
        <begin position="539"/>
        <end position="593"/>
    </location>
</feature>
<evidence type="ECO:0000256" key="1">
    <source>
        <dbReference type="ARBA" id="ARBA00000085"/>
    </source>
</evidence>
<dbReference type="PANTHER" id="PTHR43304:SF1">
    <property type="entry name" value="PAC DOMAIN-CONTAINING PROTEIN"/>
    <property type="match status" value="1"/>
</dbReference>
<dbReference type="Pfam" id="PF13426">
    <property type="entry name" value="PAS_9"/>
    <property type="match status" value="1"/>
</dbReference>
<evidence type="ECO:0000259" key="8">
    <source>
        <dbReference type="PROSITE" id="PS50112"/>
    </source>
</evidence>
<dbReference type="InterPro" id="IPR036097">
    <property type="entry name" value="HisK_dim/P_sf"/>
</dbReference>
<feature type="domain" description="PAS" evidence="8">
    <location>
        <begin position="342"/>
        <end position="414"/>
    </location>
</feature>
<evidence type="ECO:0000313" key="11">
    <source>
        <dbReference type="Proteomes" id="UP000462931"/>
    </source>
</evidence>
<comment type="catalytic activity">
    <reaction evidence="1">
        <text>ATP + protein L-histidine = ADP + protein N-phospho-L-histidine.</text>
        <dbReference type="EC" id="2.7.13.3"/>
    </reaction>
</comment>
<keyword evidence="7" id="KW-0472">Membrane</keyword>
<protein>
    <recommendedName>
        <fullName evidence="2">histidine kinase</fullName>
        <ecNumber evidence="2">2.7.13.3</ecNumber>
    </recommendedName>
</protein>
<dbReference type="InterPro" id="IPR052162">
    <property type="entry name" value="Sensor_kinase/Photoreceptor"/>
</dbReference>
<dbReference type="PANTHER" id="PTHR43304">
    <property type="entry name" value="PHYTOCHROME-LIKE PROTEIN CPH1"/>
    <property type="match status" value="1"/>
</dbReference>